<dbReference type="PIRSF" id="PIRSF032025">
    <property type="entry name" value="UCP032025"/>
    <property type="match status" value="1"/>
</dbReference>
<dbReference type="Pfam" id="PF07370">
    <property type="entry name" value="DUF1489"/>
    <property type="match status" value="1"/>
</dbReference>
<accession>A0A8J2YIY8</accession>
<evidence type="ECO:0000313" key="1">
    <source>
        <dbReference type="EMBL" id="GGE46569.1"/>
    </source>
</evidence>
<evidence type="ECO:0000313" key="2">
    <source>
        <dbReference type="Proteomes" id="UP000602745"/>
    </source>
</evidence>
<dbReference type="RefSeq" id="WP_188410015.1">
    <property type="nucleotide sequence ID" value="NZ_BMCP01000002.1"/>
</dbReference>
<dbReference type="AlphaFoldDB" id="A0A8J2YIY8"/>
<comment type="caution">
    <text evidence="1">The sequence shown here is derived from an EMBL/GenBank/DDBJ whole genome shotgun (WGS) entry which is preliminary data.</text>
</comment>
<gene>
    <name evidence="1" type="ORF">GCM10007276_24710</name>
</gene>
<reference evidence="1" key="1">
    <citation type="journal article" date="2014" name="Int. J. Syst. Evol. Microbiol.">
        <title>Complete genome sequence of Corynebacterium casei LMG S-19264T (=DSM 44701T), isolated from a smear-ripened cheese.</title>
        <authorList>
            <consortium name="US DOE Joint Genome Institute (JGI-PGF)"/>
            <person name="Walter F."/>
            <person name="Albersmeier A."/>
            <person name="Kalinowski J."/>
            <person name="Ruckert C."/>
        </authorList>
    </citation>
    <scope>NUCLEOTIDE SEQUENCE</scope>
    <source>
        <strain evidence="1">CCM 7684</strain>
    </source>
</reference>
<keyword evidence="2" id="KW-1185">Reference proteome</keyword>
<organism evidence="1 2">
    <name type="scientific">Agaricicola taiwanensis</name>
    <dbReference type="NCBI Taxonomy" id="591372"/>
    <lineage>
        <taxon>Bacteria</taxon>
        <taxon>Pseudomonadati</taxon>
        <taxon>Pseudomonadota</taxon>
        <taxon>Alphaproteobacteria</taxon>
        <taxon>Rhodobacterales</taxon>
        <taxon>Paracoccaceae</taxon>
        <taxon>Agaricicola</taxon>
    </lineage>
</organism>
<protein>
    <submittedName>
        <fullName evidence="1">Lysophospholipase</fullName>
    </submittedName>
</protein>
<name>A0A8J2YIY8_9RHOB</name>
<proteinExistence type="predicted"/>
<reference evidence="1" key="2">
    <citation type="submission" date="2020-09" db="EMBL/GenBank/DDBJ databases">
        <authorList>
            <person name="Sun Q."/>
            <person name="Sedlacek I."/>
        </authorList>
    </citation>
    <scope>NUCLEOTIDE SEQUENCE</scope>
    <source>
        <strain evidence="1">CCM 7684</strain>
    </source>
</reference>
<dbReference type="Proteomes" id="UP000602745">
    <property type="component" value="Unassembled WGS sequence"/>
</dbReference>
<dbReference type="InterPro" id="IPR008320">
    <property type="entry name" value="UCP032025"/>
</dbReference>
<sequence>MPLHLQKLCVGADSIEELESWITHRLEDKARQGLPVEQLHVTRMTPKRDAEILAGGSLYWIIKGVIQVRQSIRELRPVTDSDGIGRCAIVLEPALVRVVPQPRRPFQGWRYLSAEDAPKDLASVGDTGDLPPALVRELQDLGLL</sequence>
<dbReference type="EMBL" id="BMCP01000002">
    <property type="protein sequence ID" value="GGE46569.1"/>
    <property type="molecule type" value="Genomic_DNA"/>
</dbReference>